<feature type="compositionally biased region" description="Polar residues" evidence="1">
    <location>
        <begin position="33"/>
        <end position="43"/>
    </location>
</feature>
<protein>
    <submittedName>
        <fullName evidence="3">Uncharacterized protein</fullName>
    </submittedName>
</protein>
<organism evidence="3">
    <name type="scientific">Cyclophora tenuis</name>
    <name type="common">Marine diatom</name>
    <dbReference type="NCBI Taxonomy" id="216820"/>
    <lineage>
        <taxon>Eukaryota</taxon>
        <taxon>Sar</taxon>
        <taxon>Stramenopiles</taxon>
        <taxon>Ochrophyta</taxon>
        <taxon>Bacillariophyta</taxon>
        <taxon>Fragilariophyceae</taxon>
        <taxon>Fragilariophycidae</taxon>
        <taxon>Cyclophorales</taxon>
        <taxon>Cyclophoraceae</taxon>
        <taxon>Cyclophora</taxon>
    </lineage>
</organism>
<keyword evidence="2" id="KW-0472">Membrane</keyword>
<feature type="transmembrane region" description="Helical" evidence="2">
    <location>
        <begin position="85"/>
        <end position="107"/>
    </location>
</feature>
<keyword evidence="2" id="KW-0812">Transmembrane</keyword>
<keyword evidence="2" id="KW-1133">Transmembrane helix</keyword>
<proteinExistence type="predicted"/>
<dbReference type="AlphaFoldDB" id="A0A7S1DDY4"/>
<reference evidence="3" key="1">
    <citation type="submission" date="2021-01" db="EMBL/GenBank/DDBJ databases">
        <authorList>
            <person name="Corre E."/>
            <person name="Pelletier E."/>
            <person name="Niang G."/>
            <person name="Scheremetjew M."/>
            <person name="Finn R."/>
            <person name="Kale V."/>
            <person name="Holt S."/>
            <person name="Cochrane G."/>
            <person name="Meng A."/>
            <person name="Brown T."/>
            <person name="Cohen L."/>
        </authorList>
    </citation>
    <scope>NUCLEOTIDE SEQUENCE</scope>
    <source>
        <strain evidence="3">ECT3854</strain>
    </source>
</reference>
<sequence length="120" mass="13250">MKKQHQTPRDDDVDEMDALRAQRSSHFAHDGQPFSQPSQATTRSAFDVQVTAELVENQVEGVVVVPEQGDGDDEERVCTKRSYRMTALVICILVVALVVISVVLVIISTGGSDDWRLPNV</sequence>
<accession>A0A7S1DDY4</accession>
<evidence type="ECO:0000256" key="2">
    <source>
        <dbReference type="SAM" id="Phobius"/>
    </source>
</evidence>
<evidence type="ECO:0000256" key="1">
    <source>
        <dbReference type="SAM" id="MobiDB-lite"/>
    </source>
</evidence>
<dbReference type="EMBL" id="HBFW01023965">
    <property type="protein sequence ID" value="CAD8944294.1"/>
    <property type="molecule type" value="Transcribed_RNA"/>
</dbReference>
<feature type="region of interest" description="Disordered" evidence="1">
    <location>
        <begin position="1"/>
        <end position="43"/>
    </location>
</feature>
<name>A0A7S1DDY4_CYCTE</name>
<evidence type="ECO:0000313" key="3">
    <source>
        <dbReference type="EMBL" id="CAD8944294.1"/>
    </source>
</evidence>
<gene>
    <name evidence="3" type="ORF">CTEN0397_LOCUS15404</name>
</gene>